<organism evidence="12 13">
    <name type="scientific">Armadillidium nasatum</name>
    <dbReference type="NCBI Taxonomy" id="96803"/>
    <lineage>
        <taxon>Eukaryota</taxon>
        <taxon>Metazoa</taxon>
        <taxon>Ecdysozoa</taxon>
        <taxon>Arthropoda</taxon>
        <taxon>Crustacea</taxon>
        <taxon>Multicrustacea</taxon>
        <taxon>Malacostraca</taxon>
        <taxon>Eumalacostraca</taxon>
        <taxon>Peracarida</taxon>
        <taxon>Isopoda</taxon>
        <taxon>Oniscidea</taxon>
        <taxon>Crinocheta</taxon>
        <taxon>Armadillidiidae</taxon>
        <taxon>Armadillidium</taxon>
    </lineage>
</organism>
<accession>A0A5N5SMW6</accession>
<comment type="subunit">
    <text evidence="11">Component of the ubiquinol-cytochrome c oxidoreductase (cytochrome b-c1 complex, complex III, CIII), a multisubunit enzyme composed of 3 respiratory subunits cytochrome b, cytochrome c1 and Rieske protein, 2 core protein subunits, and additional low-molecular weight protein subunits.</text>
</comment>
<evidence type="ECO:0000256" key="8">
    <source>
        <dbReference type="ARBA" id="ARBA00022989"/>
    </source>
</evidence>
<reference evidence="12 13" key="1">
    <citation type="journal article" date="2019" name="PLoS Biol.">
        <title>Sex chromosomes control vertical transmission of feminizing Wolbachia symbionts in an isopod.</title>
        <authorList>
            <person name="Becking T."/>
            <person name="Chebbi M.A."/>
            <person name="Giraud I."/>
            <person name="Moumen B."/>
            <person name="Laverre T."/>
            <person name="Caubet Y."/>
            <person name="Peccoud J."/>
            <person name="Gilbert C."/>
            <person name="Cordaux R."/>
        </authorList>
    </citation>
    <scope>NUCLEOTIDE SEQUENCE [LARGE SCALE GENOMIC DNA]</scope>
    <source>
        <strain evidence="12">ANa2</strain>
        <tissue evidence="12">Whole body excluding digestive tract and cuticle</tissue>
    </source>
</reference>
<evidence type="ECO:0000256" key="6">
    <source>
        <dbReference type="ARBA" id="ARBA00022792"/>
    </source>
</evidence>
<dbReference type="GO" id="GO:0006122">
    <property type="term" value="P:mitochondrial electron transport, ubiquinol to cytochrome c"/>
    <property type="evidence" value="ECO:0007669"/>
    <property type="project" value="UniProtKB-UniRule"/>
</dbReference>
<comment type="similarity">
    <text evidence="2 11">Belongs to the UQCR10/QCR9 family.</text>
</comment>
<sequence>MAGFVTSIYNSVFRKTSTFVLAGAVGVFFFERAFDMLTDGIFEHINEGKLWKDIKHKYEENDK</sequence>
<evidence type="ECO:0000256" key="11">
    <source>
        <dbReference type="RuleBase" id="RU368056"/>
    </source>
</evidence>
<protein>
    <recommendedName>
        <fullName evidence="11">Complex III subunit 9</fullName>
    </recommendedName>
</protein>
<dbReference type="GO" id="GO:0005743">
    <property type="term" value="C:mitochondrial inner membrane"/>
    <property type="evidence" value="ECO:0007669"/>
    <property type="project" value="UniProtKB-SubCell"/>
</dbReference>
<comment type="function">
    <text evidence="11">Component of the ubiquinol-cytochrome c oxidoreductase, a multisubunit transmembrane complex that is part of the mitochondrial electron transport chain which drives oxidative phosphorylation. The complex plays an important role in the uptake of multiple carbon sources present in different host niches.</text>
</comment>
<dbReference type="FunFam" id="1.20.5.260:FF:000001">
    <property type="entry name" value="Cytochrome b-c1 complex subunit 9"/>
    <property type="match status" value="1"/>
</dbReference>
<dbReference type="OrthoDB" id="6343265at2759"/>
<evidence type="ECO:0000256" key="5">
    <source>
        <dbReference type="ARBA" id="ARBA00022692"/>
    </source>
</evidence>
<evidence type="ECO:0000313" key="13">
    <source>
        <dbReference type="Proteomes" id="UP000326759"/>
    </source>
</evidence>
<dbReference type="Proteomes" id="UP000326759">
    <property type="component" value="Unassembled WGS sequence"/>
</dbReference>
<dbReference type="EMBL" id="SEYY01022623">
    <property type="protein sequence ID" value="KAB7495425.1"/>
    <property type="molecule type" value="Genomic_DNA"/>
</dbReference>
<comment type="caution">
    <text evidence="12">The sequence shown here is derived from an EMBL/GenBank/DDBJ whole genome shotgun (WGS) entry which is preliminary data.</text>
</comment>
<keyword evidence="7 11" id="KW-0249">Electron transport</keyword>
<evidence type="ECO:0000313" key="12">
    <source>
        <dbReference type="EMBL" id="KAB7495425.1"/>
    </source>
</evidence>
<evidence type="ECO:0000256" key="7">
    <source>
        <dbReference type="ARBA" id="ARBA00022982"/>
    </source>
</evidence>
<dbReference type="GO" id="GO:0045275">
    <property type="term" value="C:respiratory chain complex III"/>
    <property type="evidence" value="ECO:0007669"/>
    <property type="project" value="UniProtKB-UniRule"/>
</dbReference>
<keyword evidence="6 11" id="KW-0999">Mitochondrion inner membrane</keyword>
<dbReference type="Pfam" id="PF05365">
    <property type="entry name" value="UCR_UQCRX_QCR9"/>
    <property type="match status" value="1"/>
</dbReference>
<dbReference type="PANTHER" id="PTHR12980:SF0">
    <property type="entry name" value="CYTOCHROME B-C1 COMPLEX SUBUNIT 9"/>
    <property type="match status" value="1"/>
</dbReference>
<dbReference type="AlphaFoldDB" id="A0A5N5SMW6"/>
<evidence type="ECO:0000256" key="1">
    <source>
        <dbReference type="ARBA" id="ARBA00004434"/>
    </source>
</evidence>
<keyword evidence="5 11" id="KW-0812">Transmembrane</keyword>
<dbReference type="PANTHER" id="PTHR12980">
    <property type="entry name" value="UBIQUINOL-CYTOCHROME C REDUCTASE COMPLEX, SUBUNIT X"/>
    <property type="match status" value="1"/>
</dbReference>
<evidence type="ECO:0000256" key="9">
    <source>
        <dbReference type="ARBA" id="ARBA00023128"/>
    </source>
</evidence>
<name>A0A5N5SMW6_9CRUS</name>
<proteinExistence type="inferred from homology"/>
<dbReference type="Gene3D" id="1.20.5.260">
    <property type="entry name" value="Cytochrome b-c1 complex subunit 9"/>
    <property type="match status" value="1"/>
</dbReference>
<evidence type="ECO:0000256" key="10">
    <source>
        <dbReference type="ARBA" id="ARBA00023136"/>
    </source>
</evidence>
<evidence type="ECO:0000256" key="4">
    <source>
        <dbReference type="ARBA" id="ARBA00022660"/>
    </source>
</evidence>
<feature type="transmembrane region" description="Helical" evidence="11">
    <location>
        <begin position="12"/>
        <end position="30"/>
    </location>
</feature>
<keyword evidence="10 11" id="KW-0472">Membrane</keyword>
<keyword evidence="4 11" id="KW-0679">Respiratory chain</keyword>
<keyword evidence="9 11" id="KW-0496">Mitochondrion</keyword>
<evidence type="ECO:0000256" key="3">
    <source>
        <dbReference type="ARBA" id="ARBA00022448"/>
    </source>
</evidence>
<dbReference type="InterPro" id="IPR008027">
    <property type="entry name" value="QCR9"/>
</dbReference>
<keyword evidence="13" id="KW-1185">Reference proteome</keyword>
<gene>
    <name evidence="12" type="primary">Uqcr10</name>
    <name evidence="12" type="ORF">Anas_05921</name>
</gene>
<comment type="subcellular location">
    <subcellularLocation>
        <location evidence="1 11">Mitochondrion inner membrane</location>
        <topology evidence="1 11">Single-pass membrane protein</topology>
    </subcellularLocation>
</comment>
<dbReference type="SUPFAM" id="SSF81514">
    <property type="entry name" value="Subunit X (non-heme 7 kDa protein) of cytochrome bc1 complex (Ubiquinol-cytochrome c reductase)"/>
    <property type="match status" value="1"/>
</dbReference>
<dbReference type="InterPro" id="IPR036656">
    <property type="entry name" value="QCR9_sf"/>
</dbReference>
<keyword evidence="8 11" id="KW-1133">Transmembrane helix</keyword>
<keyword evidence="3 11" id="KW-0813">Transport</keyword>
<evidence type="ECO:0000256" key="2">
    <source>
        <dbReference type="ARBA" id="ARBA00007856"/>
    </source>
</evidence>